<comment type="similarity">
    <text evidence="3">Belongs to the HPF1 family.</text>
</comment>
<dbReference type="GO" id="GO:0042393">
    <property type="term" value="F:histone binding"/>
    <property type="evidence" value="ECO:0007669"/>
    <property type="project" value="InterPro"/>
</dbReference>
<evidence type="ECO:0000313" key="8">
    <source>
        <dbReference type="EMBL" id="KHN83173.1"/>
    </source>
</evidence>
<evidence type="ECO:0000313" key="9">
    <source>
        <dbReference type="Proteomes" id="UP000031036"/>
    </source>
</evidence>
<dbReference type="GO" id="GO:0072572">
    <property type="term" value="F:poly-ADP-D-ribose binding"/>
    <property type="evidence" value="ECO:0007669"/>
    <property type="project" value="TreeGrafter"/>
</dbReference>
<dbReference type="PANTHER" id="PTHR13386">
    <property type="entry name" value="HISTONE PARYLATION FACTOR 1"/>
    <property type="match status" value="1"/>
</dbReference>
<dbReference type="OrthoDB" id="416496at2759"/>
<evidence type="ECO:0000256" key="5">
    <source>
        <dbReference type="ARBA" id="ARBA00023242"/>
    </source>
</evidence>
<comment type="caution">
    <text evidence="8">The sequence shown here is derived from an EMBL/GenBank/DDBJ whole genome shotgun (WGS) entry which is preliminary data.</text>
</comment>
<protein>
    <submittedName>
        <fullName evidence="8">UPF0609 protein C4orf27</fullName>
    </submittedName>
</protein>
<keyword evidence="4" id="KW-0158">Chromosome</keyword>
<dbReference type="Pfam" id="PF10228">
    <property type="entry name" value="HPF1"/>
    <property type="match status" value="1"/>
</dbReference>
<dbReference type="GO" id="GO:0006974">
    <property type="term" value="P:DNA damage response"/>
    <property type="evidence" value="ECO:0007669"/>
    <property type="project" value="InterPro"/>
</dbReference>
<dbReference type="OMA" id="HKELHML"/>
<dbReference type="GO" id="GO:0005634">
    <property type="term" value="C:nucleus"/>
    <property type="evidence" value="ECO:0007669"/>
    <property type="project" value="UniProtKB-SubCell"/>
</dbReference>
<dbReference type="Pfam" id="PF10283">
    <property type="entry name" value="zf-CCHH"/>
    <property type="match status" value="1"/>
</dbReference>
<dbReference type="InterPro" id="IPR019361">
    <property type="entry name" value="HPF1"/>
</dbReference>
<dbReference type="EMBL" id="JPKZ01001212">
    <property type="protein sequence ID" value="KHN83173.1"/>
    <property type="molecule type" value="Genomic_DNA"/>
</dbReference>
<dbReference type="GO" id="GO:0005694">
    <property type="term" value="C:chromosome"/>
    <property type="evidence" value="ECO:0007669"/>
    <property type="project" value="UniProtKB-SubCell"/>
</dbReference>
<proteinExistence type="inferred from homology"/>
<dbReference type="PANTHER" id="PTHR13386:SF1">
    <property type="entry name" value="HISTONE PARYLATION FACTOR 1"/>
    <property type="match status" value="1"/>
</dbReference>
<gene>
    <name evidence="8" type="ORF">Tcan_12411</name>
</gene>
<evidence type="ECO:0000256" key="1">
    <source>
        <dbReference type="ARBA" id="ARBA00004123"/>
    </source>
</evidence>
<evidence type="ECO:0000256" key="4">
    <source>
        <dbReference type="ARBA" id="ARBA00022454"/>
    </source>
</evidence>
<evidence type="ECO:0000256" key="3">
    <source>
        <dbReference type="ARBA" id="ARBA00010803"/>
    </source>
</evidence>
<keyword evidence="9" id="KW-1185">Reference proteome</keyword>
<reference evidence="8 9" key="1">
    <citation type="submission" date="2014-11" db="EMBL/GenBank/DDBJ databases">
        <title>Genetic blueprint of the zoonotic pathogen Toxocara canis.</title>
        <authorList>
            <person name="Zhu X.-Q."/>
            <person name="Korhonen P.K."/>
            <person name="Cai H."/>
            <person name="Young N.D."/>
            <person name="Nejsum P."/>
            <person name="von Samson-Himmelstjerna G."/>
            <person name="Boag P.R."/>
            <person name="Tan P."/>
            <person name="Li Q."/>
            <person name="Min J."/>
            <person name="Yang Y."/>
            <person name="Wang X."/>
            <person name="Fang X."/>
            <person name="Hall R.S."/>
            <person name="Hofmann A."/>
            <person name="Sternberg P.W."/>
            <person name="Jex A.R."/>
            <person name="Gasser R.B."/>
        </authorList>
    </citation>
    <scope>NUCLEOTIDE SEQUENCE [LARGE SCALE GENOMIC DNA]</scope>
    <source>
        <strain evidence="8">PN_DK_2014</strain>
    </source>
</reference>
<keyword evidence="5" id="KW-0539">Nucleus</keyword>
<dbReference type="STRING" id="6265.A0A0B2VNP0"/>
<evidence type="ECO:0000256" key="6">
    <source>
        <dbReference type="SAM" id="MobiDB-lite"/>
    </source>
</evidence>
<feature type="region of interest" description="Disordered" evidence="6">
    <location>
        <begin position="23"/>
        <end position="55"/>
    </location>
</feature>
<accession>A0A0B2VNP0</accession>
<organism evidence="8 9">
    <name type="scientific">Toxocara canis</name>
    <name type="common">Canine roundworm</name>
    <dbReference type="NCBI Taxonomy" id="6265"/>
    <lineage>
        <taxon>Eukaryota</taxon>
        <taxon>Metazoa</taxon>
        <taxon>Ecdysozoa</taxon>
        <taxon>Nematoda</taxon>
        <taxon>Chromadorea</taxon>
        <taxon>Rhabditida</taxon>
        <taxon>Spirurina</taxon>
        <taxon>Ascaridomorpha</taxon>
        <taxon>Ascaridoidea</taxon>
        <taxon>Toxocaridae</taxon>
        <taxon>Toxocara</taxon>
    </lineage>
</organism>
<dbReference type="AlphaFoldDB" id="A0A0B2VNP0"/>
<comment type="subcellular location">
    <subcellularLocation>
        <location evidence="2">Chromosome</location>
    </subcellularLocation>
    <subcellularLocation>
        <location evidence="1">Nucleus</location>
    </subcellularLocation>
</comment>
<feature type="compositionally biased region" description="Basic and acidic residues" evidence="6">
    <location>
        <begin position="23"/>
        <end position="33"/>
    </location>
</feature>
<evidence type="ECO:0000256" key="2">
    <source>
        <dbReference type="ARBA" id="ARBA00004286"/>
    </source>
</evidence>
<feature type="domain" description="PBZ-type" evidence="7">
    <location>
        <begin position="3"/>
        <end position="25"/>
    </location>
</feature>
<evidence type="ECO:0000259" key="7">
    <source>
        <dbReference type="Pfam" id="PF10283"/>
    </source>
</evidence>
<dbReference type="InterPro" id="IPR019406">
    <property type="entry name" value="APLF_PBZ"/>
</dbReference>
<dbReference type="Proteomes" id="UP000031036">
    <property type="component" value="Unassembled WGS sequence"/>
</dbReference>
<sequence length="390" mass="44087">MAPPCKFGVRCYRRKNKKHMEDFSHEGVDDVRENGSTSGESPTKVKRSRSASGACAEQSVKHTKVDVADDELSKDVNSKFLVSFPSELFRFWKDINSLLKDECGSDPCNVLNVLKNLRLVGVFGYLAGHFDRLLTEDEALLLTKDRFSSDLPEMRTIAVYDEGRFAYWSDAPDEDKPLLIHVDSKMEHFAKLDIAGISDPVYMIAWLRNRAGDKLANADAFLTKLVHPDCALCNDKGKYDAKEFRQKYDAALKELRAKRRKQSLGEPFHGLGIVVKVENDIGYRPLSETPARLKRLLEEIGTADNADIKHKLMEKIMEMVSYVQFANDEMDFGMGLELGHNLFMSNYADFDKLAASLLSSAYALLGRNEFSCILKAHTGVRRLSEPEKNR</sequence>
<name>A0A0B2VNP0_TOXCA</name>